<sequence>MKKIIYFATFLFCILTISSCTNDEDEEKIDVLTPTDSAQTEQMILEPTV</sequence>
<dbReference type="PROSITE" id="PS51257">
    <property type="entry name" value="PROKAR_LIPOPROTEIN"/>
    <property type="match status" value="1"/>
</dbReference>
<evidence type="ECO:0000313" key="1">
    <source>
        <dbReference type="EMBL" id="ASO03771.1"/>
    </source>
</evidence>
<dbReference type="KEGG" id="aalg:AREALGSMS7_00273"/>
<name>A0A221US73_9FLAO</name>
<reference evidence="1 2" key="1">
    <citation type="submission" date="2017-07" db="EMBL/GenBank/DDBJ databases">
        <title>Genome Sequence of Arenibacter algicola Strain SMS7 Isolated from a culture of the Diatom Skeletonema marinoi.</title>
        <authorList>
            <person name="Topel M."/>
            <person name="Pinder M.I.M."/>
            <person name="Johansson O.N."/>
            <person name="Kourtchenko O."/>
            <person name="Godhe A."/>
            <person name="Clarke A.K."/>
        </authorList>
    </citation>
    <scope>NUCLEOTIDE SEQUENCE [LARGE SCALE GENOMIC DNA]</scope>
    <source>
        <strain evidence="1 2">SMS7</strain>
    </source>
</reference>
<accession>A0A221US73</accession>
<proteinExistence type="predicted"/>
<dbReference type="Proteomes" id="UP000204551">
    <property type="component" value="Chromosome"/>
</dbReference>
<gene>
    <name evidence="1" type="ORF">AREALGSMS7_00273</name>
</gene>
<protein>
    <submittedName>
        <fullName evidence="1">Uncharacterized protein</fullName>
    </submittedName>
</protein>
<evidence type="ECO:0000313" key="2">
    <source>
        <dbReference type="Proteomes" id="UP000204551"/>
    </source>
</evidence>
<dbReference type="RefSeq" id="WP_157730616.1">
    <property type="nucleotide sequence ID" value="NZ_CP022515.1"/>
</dbReference>
<dbReference type="EMBL" id="CP022515">
    <property type="protein sequence ID" value="ASO03771.1"/>
    <property type="molecule type" value="Genomic_DNA"/>
</dbReference>
<organism evidence="1 2">
    <name type="scientific">Arenibacter algicola</name>
    <dbReference type="NCBI Taxonomy" id="616991"/>
    <lineage>
        <taxon>Bacteria</taxon>
        <taxon>Pseudomonadati</taxon>
        <taxon>Bacteroidota</taxon>
        <taxon>Flavobacteriia</taxon>
        <taxon>Flavobacteriales</taxon>
        <taxon>Flavobacteriaceae</taxon>
        <taxon>Arenibacter</taxon>
    </lineage>
</organism>
<dbReference type="AlphaFoldDB" id="A0A221US73"/>